<reference evidence="10 11" key="1">
    <citation type="submission" date="2020-02" db="EMBL/GenBank/DDBJ databases">
        <authorList>
            <person name="Hogendoorn C."/>
        </authorList>
    </citation>
    <scope>NUCLEOTIDE SEQUENCE [LARGE SCALE GENOMIC DNA]</scope>
    <source>
        <strain evidence="10">R501</strain>
    </source>
</reference>
<dbReference type="GO" id="GO:0004386">
    <property type="term" value="F:helicase activity"/>
    <property type="evidence" value="ECO:0007669"/>
    <property type="project" value="UniProtKB-KW"/>
</dbReference>
<dbReference type="NCBIfam" id="TIGR01764">
    <property type="entry name" value="excise"/>
    <property type="match status" value="1"/>
</dbReference>
<proteinExistence type="predicted"/>
<dbReference type="GO" id="GO:0005524">
    <property type="term" value="F:ATP binding"/>
    <property type="evidence" value="ECO:0007669"/>
    <property type="project" value="UniProtKB-KW"/>
</dbReference>
<dbReference type="InterPro" id="IPR011604">
    <property type="entry name" value="PDDEXK-like_dom_sf"/>
</dbReference>
<keyword evidence="4" id="KW-0347">Helicase</keyword>
<name>A0A6F8ZHW8_9FIRM</name>
<keyword evidence="11" id="KW-1185">Reference proteome</keyword>
<dbReference type="AlphaFoldDB" id="A0A6F8ZHW8"/>
<dbReference type="GO" id="GO:0006281">
    <property type="term" value="P:DNA repair"/>
    <property type="evidence" value="ECO:0007669"/>
    <property type="project" value="UniProtKB-KW"/>
</dbReference>
<dbReference type="SUPFAM" id="SSF46955">
    <property type="entry name" value="Putative DNA-binding domain"/>
    <property type="match status" value="1"/>
</dbReference>
<evidence type="ECO:0000313" key="11">
    <source>
        <dbReference type="Proteomes" id="UP000503399"/>
    </source>
</evidence>
<keyword evidence="3" id="KW-0378">Hydrolase</keyword>
<dbReference type="KEGG" id="hfv:R50_2090"/>
<dbReference type="Pfam" id="PF12705">
    <property type="entry name" value="PDDEXK_1"/>
    <property type="match status" value="1"/>
</dbReference>
<evidence type="ECO:0000256" key="3">
    <source>
        <dbReference type="ARBA" id="ARBA00022801"/>
    </source>
</evidence>
<evidence type="ECO:0000256" key="1">
    <source>
        <dbReference type="ARBA" id="ARBA00022741"/>
    </source>
</evidence>
<keyword evidence="2" id="KW-0227">DNA damage</keyword>
<feature type="domain" description="Helix-turn-helix" evidence="9">
    <location>
        <begin position="4"/>
        <end position="46"/>
    </location>
</feature>
<sequence>MANLLTVAEVARILGRPEGTIRSWIRSGRLESVRIGRLVRVPASAIPNSTDARRPAPPQGVDPVDLLGSILGVGEETTGRVDPLPVGNWSPTRLTAWLMCPAKGAWETGVFPLPADWAWPRSEAAEIGHIVHAYAEARLRGVDPDFARQIAIEVSETPPQDGWRPLIAGWERDVRPTIGQPRLVEGRMEVVLDGLPVTAQIDVVDERGVIRDLKTTRRAIRPTVAWESVQAPVYWAAWREQTGEEPAGFRLDYLRTSSKGAVYTPVTVPVTEAAIDRVRRQLAWAQDLATRPDRIIPNPMTRYGCAGCDFRDLCAERFGFPQLEGTEVAET</sequence>
<dbReference type="Pfam" id="PF12728">
    <property type="entry name" value="HTH_17"/>
    <property type="match status" value="1"/>
</dbReference>
<evidence type="ECO:0000256" key="4">
    <source>
        <dbReference type="ARBA" id="ARBA00022806"/>
    </source>
</evidence>
<feature type="domain" description="PD-(D/E)XK endonuclease-like" evidence="8">
    <location>
        <begin position="89"/>
        <end position="314"/>
    </location>
</feature>
<dbReference type="EMBL" id="LR778114">
    <property type="protein sequence ID" value="CAB1129587.1"/>
    <property type="molecule type" value="Genomic_DNA"/>
</dbReference>
<evidence type="ECO:0000256" key="7">
    <source>
        <dbReference type="ARBA" id="ARBA00023204"/>
    </source>
</evidence>
<gene>
    <name evidence="10" type="ORF">R50_2090</name>
</gene>
<dbReference type="InterPro" id="IPR038726">
    <property type="entry name" value="PDDEXK_AddAB-type"/>
</dbReference>
<dbReference type="InterPro" id="IPR041657">
    <property type="entry name" value="HTH_17"/>
</dbReference>
<evidence type="ECO:0000313" key="10">
    <source>
        <dbReference type="EMBL" id="CAB1129587.1"/>
    </source>
</evidence>
<evidence type="ECO:0000256" key="6">
    <source>
        <dbReference type="ARBA" id="ARBA00023125"/>
    </source>
</evidence>
<protein>
    <submittedName>
        <fullName evidence="10">HTH cro/C1-type domain-containing protein</fullName>
    </submittedName>
</protein>
<keyword evidence="1" id="KW-0547">Nucleotide-binding</keyword>
<dbReference type="InterPro" id="IPR009061">
    <property type="entry name" value="DNA-bd_dom_put_sf"/>
</dbReference>
<dbReference type="InterPro" id="IPR010093">
    <property type="entry name" value="SinI_DNA-bd"/>
</dbReference>
<accession>A0A6F8ZHW8</accession>
<organism evidence="10 11">
    <name type="scientific">Candidatus Hydrogenisulfobacillus filiaventi</name>
    <dbReference type="NCBI Taxonomy" id="2707344"/>
    <lineage>
        <taxon>Bacteria</taxon>
        <taxon>Bacillati</taxon>
        <taxon>Bacillota</taxon>
        <taxon>Clostridia</taxon>
        <taxon>Eubacteriales</taxon>
        <taxon>Clostridiales Family XVII. Incertae Sedis</taxon>
        <taxon>Candidatus Hydrogenisulfobacillus</taxon>
    </lineage>
</organism>
<keyword evidence="5" id="KW-0067">ATP-binding</keyword>
<dbReference type="Gene3D" id="3.90.320.10">
    <property type="match status" value="1"/>
</dbReference>
<keyword evidence="7" id="KW-0234">DNA repair</keyword>
<evidence type="ECO:0000256" key="2">
    <source>
        <dbReference type="ARBA" id="ARBA00022763"/>
    </source>
</evidence>
<evidence type="ECO:0000256" key="5">
    <source>
        <dbReference type="ARBA" id="ARBA00022840"/>
    </source>
</evidence>
<dbReference type="GO" id="GO:0003677">
    <property type="term" value="F:DNA binding"/>
    <property type="evidence" value="ECO:0007669"/>
    <property type="project" value="UniProtKB-KW"/>
</dbReference>
<dbReference type="GO" id="GO:0016787">
    <property type="term" value="F:hydrolase activity"/>
    <property type="evidence" value="ECO:0007669"/>
    <property type="project" value="UniProtKB-KW"/>
</dbReference>
<evidence type="ECO:0000259" key="8">
    <source>
        <dbReference type="Pfam" id="PF12705"/>
    </source>
</evidence>
<evidence type="ECO:0000259" key="9">
    <source>
        <dbReference type="Pfam" id="PF12728"/>
    </source>
</evidence>
<dbReference type="Proteomes" id="UP000503399">
    <property type="component" value="Chromosome"/>
</dbReference>
<keyword evidence="6" id="KW-0238">DNA-binding</keyword>